<name>A0A0J0XWY7_9TREE</name>
<protein>
    <submittedName>
        <fullName evidence="1">Uncharacterized protein</fullName>
    </submittedName>
</protein>
<sequence>MASAVARCNRDCGPDPCTRLSPPEWQMHPLSLAYLALGGKCLISRRHRAPSAFIVESTAFITRCVHPQRTLTRVIDVVRAQDAGEDEQSAISLTTEVETEFENAVTLASPPSASTVQPPRLAPHASSCRVRRDADHLRYSPARSRPSSSCSILSTRSSSSFICSVARLLASCFNSLTSSTVSYVYSIISPRLRHYIVHTP</sequence>
<gene>
    <name evidence="1" type="ORF">CC85DRAFT_137592</name>
</gene>
<reference evidence="1 2" key="1">
    <citation type="submission" date="2015-03" db="EMBL/GenBank/DDBJ databases">
        <title>Genomics and transcriptomics of the oil-accumulating basidiomycete yeast T. oleaginosus allow insights into substrate utilization and the diverse evolutionary trajectories of mating systems in fungi.</title>
        <authorList>
            <consortium name="DOE Joint Genome Institute"/>
            <person name="Kourist R."/>
            <person name="Kracht O."/>
            <person name="Bracharz F."/>
            <person name="Lipzen A."/>
            <person name="Nolan M."/>
            <person name="Ohm R."/>
            <person name="Grigoriev I."/>
            <person name="Sun S."/>
            <person name="Heitman J."/>
            <person name="Bruck T."/>
            <person name="Nowrousian M."/>
        </authorList>
    </citation>
    <scope>NUCLEOTIDE SEQUENCE [LARGE SCALE GENOMIC DNA]</scope>
    <source>
        <strain evidence="1 2">IBC0246</strain>
    </source>
</reference>
<keyword evidence="2" id="KW-1185">Reference proteome</keyword>
<dbReference type="Proteomes" id="UP000053611">
    <property type="component" value="Unassembled WGS sequence"/>
</dbReference>
<dbReference type="EMBL" id="KQ087181">
    <property type="protein sequence ID" value="KLT45566.1"/>
    <property type="molecule type" value="Genomic_DNA"/>
</dbReference>
<accession>A0A0J0XWY7</accession>
<organism evidence="1 2">
    <name type="scientific">Cutaneotrichosporon oleaginosum</name>
    <dbReference type="NCBI Taxonomy" id="879819"/>
    <lineage>
        <taxon>Eukaryota</taxon>
        <taxon>Fungi</taxon>
        <taxon>Dikarya</taxon>
        <taxon>Basidiomycota</taxon>
        <taxon>Agaricomycotina</taxon>
        <taxon>Tremellomycetes</taxon>
        <taxon>Trichosporonales</taxon>
        <taxon>Trichosporonaceae</taxon>
        <taxon>Cutaneotrichosporon</taxon>
    </lineage>
</organism>
<dbReference type="AlphaFoldDB" id="A0A0J0XWY7"/>
<evidence type="ECO:0000313" key="2">
    <source>
        <dbReference type="Proteomes" id="UP000053611"/>
    </source>
</evidence>
<dbReference type="RefSeq" id="XP_018282057.1">
    <property type="nucleotide sequence ID" value="XM_018419493.1"/>
</dbReference>
<evidence type="ECO:0000313" key="1">
    <source>
        <dbReference type="EMBL" id="KLT45566.1"/>
    </source>
</evidence>
<proteinExistence type="predicted"/>
<dbReference type="GeneID" id="28980096"/>